<dbReference type="Pfam" id="PF13580">
    <property type="entry name" value="SIS_2"/>
    <property type="match status" value="1"/>
</dbReference>
<name>A0A833P3Q2_UNCSA</name>
<comment type="caution">
    <text evidence="2">The sequence shown here is derived from an EMBL/GenBank/DDBJ whole genome shotgun (WGS) entry which is preliminary data.</text>
</comment>
<dbReference type="EMBL" id="WPAF01000001">
    <property type="protein sequence ID" value="KAF0135316.1"/>
    <property type="molecule type" value="Genomic_DNA"/>
</dbReference>
<gene>
    <name evidence="2" type="ORF">FD145_142</name>
</gene>
<reference evidence="2 3" key="1">
    <citation type="submission" date="2019-12" db="EMBL/GenBank/DDBJ databases">
        <authorList>
            <person name="Wolfe R."/>
            <person name="Danczak R."/>
            <person name="Wilkins M."/>
        </authorList>
    </citation>
    <scope>NUCLEOTIDE SEQUENCE [LARGE SCALE GENOMIC DNA]</scope>
    <source>
        <strain evidence="2">X2_MaxBin.013</strain>
    </source>
</reference>
<evidence type="ECO:0000313" key="2">
    <source>
        <dbReference type="EMBL" id="KAF0135316.1"/>
    </source>
</evidence>
<dbReference type="InterPro" id="IPR035461">
    <property type="entry name" value="GmhA/DiaA"/>
</dbReference>
<sequence>MLREFAENYKSKLIESIDKVPFDQLEAVVNQIIRAFKEQRKIFVMGNGGSAATASHFVCDFAKGCAVKGSKKFKIIGLTDNIPIITALANDASSYDEIFKSQLEPLLESNDLVIAFTGSGNSKNILNAIGYANSNGAQTIAFTGFNGGKIKDLAKTYLIVPSDNMERIEDLHLMLEHLIHLYLLGEIEAGRLK</sequence>
<accession>A0A833P3Q2</accession>
<dbReference type="PANTHER" id="PTHR30390">
    <property type="entry name" value="SEDOHEPTULOSE 7-PHOSPHATE ISOMERASE / DNAA INITIATOR-ASSOCIATING FACTOR FOR REPLICATION INITIATION"/>
    <property type="match status" value="1"/>
</dbReference>
<feature type="domain" description="SIS" evidence="1">
    <location>
        <begin position="32"/>
        <end position="189"/>
    </location>
</feature>
<evidence type="ECO:0000313" key="3">
    <source>
        <dbReference type="Proteomes" id="UP000488506"/>
    </source>
</evidence>
<protein>
    <recommendedName>
        <fullName evidence="1">SIS domain-containing protein</fullName>
    </recommendedName>
</protein>
<dbReference type="Proteomes" id="UP000488506">
    <property type="component" value="Unassembled WGS sequence"/>
</dbReference>
<dbReference type="Gene3D" id="3.40.50.10490">
    <property type="entry name" value="Glucose-6-phosphate isomerase like protein, domain 1"/>
    <property type="match status" value="1"/>
</dbReference>
<dbReference type="GO" id="GO:1901135">
    <property type="term" value="P:carbohydrate derivative metabolic process"/>
    <property type="evidence" value="ECO:0007669"/>
    <property type="project" value="InterPro"/>
</dbReference>
<proteinExistence type="predicted"/>
<dbReference type="AlphaFoldDB" id="A0A833P3Q2"/>
<organism evidence="2 3">
    <name type="scientific">Candidatus Saganbacteria bacterium</name>
    <dbReference type="NCBI Taxonomy" id="2575572"/>
    <lineage>
        <taxon>Bacteria</taxon>
        <taxon>Bacillati</taxon>
        <taxon>Saganbacteria</taxon>
    </lineage>
</organism>
<dbReference type="PANTHER" id="PTHR30390:SF8">
    <property type="entry name" value="SUGAR ISOMERASE (SIS)"/>
    <property type="match status" value="1"/>
</dbReference>
<dbReference type="InterPro" id="IPR046348">
    <property type="entry name" value="SIS_dom_sf"/>
</dbReference>
<dbReference type="PROSITE" id="PS51464">
    <property type="entry name" value="SIS"/>
    <property type="match status" value="1"/>
</dbReference>
<dbReference type="InterPro" id="IPR001347">
    <property type="entry name" value="SIS_dom"/>
</dbReference>
<dbReference type="InterPro" id="IPR050099">
    <property type="entry name" value="SIS_GmhA/DiaA_subfam"/>
</dbReference>
<dbReference type="CDD" id="cd05006">
    <property type="entry name" value="SIS_GmhA"/>
    <property type="match status" value="1"/>
</dbReference>
<evidence type="ECO:0000259" key="1">
    <source>
        <dbReference type="PROSITE" id="PS51464"/>
    </source>
</evidence>
<dbReference type="SUPFAM" id="SSF53697">
    <property type="entry name" value="SIS domain"/>
    <property type="match status" value="1"/>
</dbReference>
<dbReference type="GO" id="GO:0097367">
    <property type="term" value="F:carbohydrate derivative binding"/>
    <property type="evidence" value="ECO:0007669"/>
    <property type="project" value="InterPro"/>
</dbReference>